<dbReference type="InterPro" id="IPR017896">
    <property type="entry name" value="4Fe4S_Fe-S-bd"/>
</dbReference>
<keyword evidence="8" id="KW-0411">Iron-sulfur</keyword>
<organism evidence="11 12">
    <name type="scientific">Candidatus Amunia macphersoniae</name>
    <dbReference type="NCBI Taxonomy" id="3127014"/>
    <lineage>
        <taxon>Bacteria</taxon>
        <taxon>Bacillati</taxon>
        <taxon>Candidatus Dormiibacterota</taxon>
        <taxon>Candidatus Dormibacteria</taxon>
        <taxon>Candidatus Aeolococcales</taxon>
        <taxon>Candidatus Aeolococcaceae</taxon>
        <taxon>Candidatus Amunia</taxon>
    </lineage>
</organism>
<protein>
    <submittedName>
        <fullName evidence="11">tRNA epoxyqueuosine(34) reductase QueG</fullName>
        <ecNumber evidence="11">1.17.99.6</ecNumber>
    </submittedName>
</protein>
<dbReference type="Pfam" id="PF13484">
    <property type="entry name" value="Fer4_16"/>
    <property type="match status" value="1"/>
</dbReference>
<dbReference type="InterPro" id="IPR016024">
    <property type="entry name" value="ARM-type_fold"/>
</dbReference>
<evidence type="ECO:0000256" key="6">
    <source>
        <dbReference type="ARBA" id="ARBA00023002"/>
    </source>
</evidence>
<keyword evidence="3" id="KW-0819">tRNA processing</keyword>
<dbReference type="GO" id="GO:0052693">
    <property type="term" value="F:epoxyqueuosine reductase activity"/>
    <property type="evidence" value="ECO:0007669"/>
    <property type="project" value="UniProtKB-EC"/>
</dbReference>
<feature type="region of interest" description="Disordered" evidence="9">
    <location>
        <begin position="368"/>
        <end position="414"/>
    </location>
</feature>
<evidence type="ECO:0000256" key="7">
    <source>
        <dbReference type="ARBA" id="ARBA00023004"/>
    </source>
</evidence>
<dbReference type="EC" id="1.17.99.6" evidence="11"/>
<dbReference type="PANTHER" id="PTHR30002:SF4">
    <property type="entry name" value="EPOXYQUEUOSINE REDUCTASE"/>
    <property type="match status" value="1"/>
</dbReference>
<name>A0A934KFD8_9BACT</name>
<dbReference type="InterPro" id="IPR004453">
    <property type="entry name" value="QueG"/>
</dbReference>
<keyword evidence="4" id="KW-0479">Metal-binding</keyword>
<feature type="domain" description="4Fe-4S ferredoxin-type" evidence="10">
    <location>
        <begin position="187"/>
        <end position="219"/>
    </location>
</feature>
<evidence type="ECO:0000256" key="3">
    <source>
        <dbReference type="ARBA" id="ARBA00022694"/>
    </source>
</evidence>
<evidence type="ECO:0000313" key="12">
    <source>
        <dbReference type="Proteomes" id="UP000614410"/>
    </source>
</evidence>
<dbReference type="InterPro" id="IPR013542">
    <property type="entry name" value="QueG_DUF1730"/>
</dbReference>
<gene>
    <name evidence="11" type="primary">queG</name>
    <name evidence="11" type="ORF">JF887_03590</name>
</gene>
<dbReference type="PROSITE" id="PS00198">
    <property type="entry name" value="4FE4S_FER_1"/>
    <property type="match status" value="1"/>
</dbReference>
<evidence type="ECO:0000259" key="10">
    <source>
        <dbReference type="PROSITE" id="PS51379"/>
    </source>
</evidence>
<evidence type="ECO:0000256" key="1">
    <source>
        <dbReference type="ARBA" id="ARBA00022485"/>
    </source>
</evidence>
<dbReference type="Proteomes" id="UP000614410">
    <property type="component" value="Unassembled WGS sequence"/>
</dbReference>
<keyword evidence="1" id="KW-0004">4Fe-4S</keyword>
<evidence type="ECO:0000256" key="8">
    <source>
        <dbReference type="ARBA" id="ARBA00023014"/>
    </source>
</evidence>
<keyword evidence="5" id="KW-0671">Queuosine biosynthesis</keyword>
<dbReference type="SUPFAM" id="SSF46548">
    <property type="entry name" value="alpha-helical ferredoxin"/>
    <property type="match status" value="1"/>
</dbReference>
<keyword evidence="6 11" id="KW-0560">Oxidoreductase</keyword>
<sequence>MGDWTALRADLRAEALARGWSALGVTGVEPFAEARQHGLDAVAAGRMDGMPWMTAERVTASTDLGARYPWARSIVALAWPYRPVRAPEGFAEDRPAGRMAAYACMPGSDGGPAADYHDVLGRRCDELVDWLRGRAGEVRAKRFVDHGWAMDRAVAERAGIGFTGKHASLLTSTAGSYVLLAEIALSVPLPADTPSKKGCGTCAACIPACPTGAIVAPGVIDARRCISYLTIEHRGSIPIELRPLMGTWVFGCDLCQEACPINHRRAPAALETGAPRGGPVPSPDLVDLLALDQREFAERFAGSAVARSGRAALARNAAVALGNAGLVATIPALRRAVEQDPDPVVREAAAWALERIAGAARPPAIRVASASVEEPERRAGSHHDGSADAGSHQRDGIVLRRPPRVRESPADRNP</sequence>
<dbReference type="EMBL" id="JAEKNN010000017">
    <property type="protein sequence ID" value="MBJ7608501.1"/>
    <property type="molecule type" value="Genomic_DNA"/>
</dbReference>
<dbReference type="InterPro" id="IPR021133">
    <property type="entry name" value="HEAT_type_2"/>
</dbReference>
<keyword evidence="2" id="KW-0963">Cytoplasm</keyword>
<dbReference type="Gene3D" id="3.30.70.20">
    <property type="match status" value="1"/>
</dbReference>
<evidence type="ECO:0000256" key="4">
    <source>
        <dbReference type="ARBA" id="ARBA00022723"/>
    </source>
</evidence>
<dbReference type="PROSITE" id="PS50077">
    <property type="entry name" value="HEAT_REPEAT"/>
    <property type="match status" value="1"/>
</dbReference>
<feature type="compositionally biased region" description="Basic and acidic residues" evidence="9">
    <location>
        <begin position="374"/>
        <end position="414"/>
    </location>
</feature>
<evidence type="ECO:0000313" key="11">
    <source>
        <dbReference type="EMBL" id="MBJ7608501.1"/>
    </source>
</evidence>
<evidence type="ECO:0000256" key="9">
    <source>
        <dbReference type="SAM" id="MobiDB-lite"/>
    </source>
</evidence>
<dbReference type="Pfam" id="PF08331">
    <property type="entry name" value="QueG_DUF1730"/>
    <property type="match status" value="1"/>
</dbReference>
<keyword evidence="7" id="KW-0408">Iron</keyword>
<dbReference type="GO" id="GO:0051539">
    <property type="term" value="F:4 iron, 4 sulfur cluster binding"/>
    <property type="evidence" value="ECO:0007669"/>
    <property type="project" value="UniProtKB-KW"/>
</dbReference>
<dbReference type="InterPro" id="IPR017900">
    <property type="entry name" value="4Fe4S_Fe_S_CS"/>
</dbReference>
<dbReference type="PROSITE" id="PS51379">
    <property type="entry name" value="4FE4S_FER_2"/>
    <property type="match status" value="1"/>
</dbReference>
<accession>A0A934KFD8</accession>
<dbReference type="Pfam" id="PF13646">
    <property type="entry name" value="HEAT_2"/>
    <property type="match status" value="1"/>
</dbReference>
<evidence type="ECO:0000256" key="2">
    <source>
        <dbReference type="ARBA" id="ARBA00022490"/>
    </source>
</evidence>
<dbReference type="PANTHER" id="PTHR30002">
    <property type="entry name" value="EPOXYQUEUOSINE REDUCTASE"/>
    <property type="match status" value="1"/>
</dbReference>
<dbReference type="NCBIfam" id="TIGR00276">
    <property type="entry name" value="tRNA epoxyqueuosine(34) reductase QueG"/>
    <property type="match status" value="1"/>
</dbReference>
<dbReference type="GO" id="GO:0046872">
    <property type="term" value="F:metal ion binding"/>
    <property type="evidence" value="ECO:0007669"/>
    <property type="project" value="UniProtKB-KW"/>
</dbReference>
<dbReference type="AlphaFoldDB" id="A0A934KFD8"/>
<dbReference type="InterPro" id="IPR011989">
    <property type="entry name" value="ARM-like"/>
</dbReference>
<proteinExistence type="predicted"/>
<dbReference type="GO" id="GO:0008616">
    <property type="term" value="P:tRNA queuosine(34) biosynthetic process"/>
    <property type="evidence" value="ECO:0007669"/>
    <property type="project" value="UniProtKB-KW"/>
</dbReference>
<comment type="caution">
    <text evidence="11">The sequence shown here is derived from an EMBL/GenBank/DDBJ whole genome shotgun (WGS) entry which is preliminary data.</text>
</comment>
<reference evidence="11 12" key="1">
    <citation type="submission" date="2020-10" db="EMBL/GenBank/DDBJ databases">
        <title>Ca. Dormibacterota MAGs.</title>
        <authorList>
            <person name="Montgomery K."/>
        </authorList>
    </citation>
    <scope>NUCLEOTIDE SEQUENCE [LARGE SCALE GENOMIC DNA]</scope>
    <source>
        <strain evidence="11">Mitchell_Peninsula_5</strain>
    </source>
</reference>
<dbReference type="SUPFAM" id="SSF48371">
    <property type="entry name" value="ARM repeat"/>
    <property type="match status" value="1"/>
</dbReference>
<evidence type="ECO:0000256" key="5">
    <source>
        <dbReference type="ARBA" id="ARBA00022785"/>
    </source>
</evidence>
<dbReference type="Gene3D" id="1.25.10.10">
    <property type="entry name" value="Leucine-rich Repeat Variant"/>
    <property type="match status" value="1"/>
</dbReference>